<comment type="caution">
    <text evidence="4">The sequence shown here is derived from an EMBL/GenBank/DDBJ whole genome shotgun (WGS) entry which is preliminary data.</text>
</comment>
<evidence type="ECO:0000256" key="1">
    <source>
        <dbReference type="ARBA" id="ARBA00006484"/>
    </source>
</evidence>
<dbReference type="Gene3D" id="3.40.50.720">
    <property type="entry name" value="NAD(P)-binding Rossmann-like Domain"/>
    <property type="match status" value="1"/>
</dbReference>
<name>K2JHX6_9GAMM</name>
<dbReference type="SUPFAM" id="SSF51735">
    <property type="entry name" value="NAD(P)-binding Rossmann-fold domains"/>
    <property type="match status" value="1"/>
</dbReference>
<dbReference type="RefSeq" id="WP_008489084.1">
    <property type="nucleotide sequence ID" value="NZ_AMRG01000010.1"/>
</dbReference>
<dbReference type="GO" id="GO:0016020">
    <property type="term" value="C:membrane"/>
    <property type="evidence" value="ECO:0007669"/>
    <property type="project" value="TreeGrafter"/>
</dbReference>
<dbReference type="OrthoDB" id="9808814at2"/>
<evidence type="ECO:0000313" key="5">
    <source>
        <dbReference type="Proteomes" id="UP000014115"/>
    </source>
</evidence>
<dbReference type="PATRIC" id="fig|740709.3.peg.1837"/>
<dbReference type="Proteomes" id="UP000014115">
    <property type="component" value="Unassembled WGS sequence"/>
</dbReference>
<dbReference type="NCBIfam" id="NF006099">
    <property type="entry name" value="PRK08251.1"/>
    <property type="match status" value="1"/>
</dbReference>
<evidence type="ECO:0000313" key="4">
    <source>
        <dbReference type="EMBL" id="EKE82981.1"/>
    </source>
</evidence>
<keyword evidence="2" id="KW-0560">Oxidoreductase</keyword>
<organism evidence="4 5">
    <name type="scientific">Idiomarina xiamenensis 10-D-4</name>
    <dbReference type="NCBI Taxonomy" id="740709"/>
    <lineage>
        <taxon>Bacteria</taxon>
        <taxon>Pseudomonadati</taxon>
        <taxon>Pseudomonadota</taxon>
        <taxon>Gammaproteobacteria</taxon>
        <taxon>Alteromonadales</taxon>
        <taxon>Idiomarinaceae</taxon>
        <taxon>Idiomarina</taxon>
    </lineage>
</organism>
<dbReference type="STRING" id="740709.A10D4_09079"/>
<keyword evidence="5" id="KW-1185">Reference proteome</keyword>
<protein>
    <submittedName>
        <fullName evidence="4">Short chain dehydrogenase</fullName>
    </submittedName>
</protein>
<comment type="similarity">
    <text evidence="1 3">Belongs to the short-chain dehydrogenases/reductases (SDR) family.</text>
</comment>
<sequence length="257" mass="28191">MARTATKTRQVILISGASSGLGEGMARQYAALGRDLALCARRIERLQQLRDELTQLYPNIRVAIAPLDVNDHQQVFDVFQSFKLEFGQLDRIIVNAGMGKGAALGKGHFAANRQTAETNFVAALAQCEAAMNIFYEQGHGHLVTIASMSALRGLPGAMTVYAASKAGLRALSEGIRAELLKRPAPISVSCILPGYIRSEINENLPKTPFMVDNESGCRALLKAIEKEPTEAYVPGWPWRLVGFLMKRLPLRWVLKLT</sequence>
<dbReference type="Pfam" id="PF00106">
    <property type="entry name" value="adh_short"/>
    <property type="match status" value="1"/>
</dbReference>
<dbReference type="PRINTS" id="PR00080">
    <property type="entry name" value="SDRFAMILY"/>
</dbReference>
<reference evidence="4 5" key="1">
    <citation type="journal article" date="2012" name="J. Bacteriol.">
        <title>Genome Sequence of Idiomarina xiamenensis Type Strain 10-D-4.</title>
        <authorList>
            <person name="Lai Q."/>
            <person name="Wang L."/>
            <person name="Wang W."/>
            <person name="Shao Z."/>
        </authorList>
    </citation>
    <scope>NUCLEOTIDE SEQUENCE [LARGE SCALE GENOMIC DNA]</scope>
    <source>
        <strain evidence="4 5">10-D-4</strain>
    </source>
</reference>
<dbReference type="InterPro" id="IPR036291">
    <property type="entry name" value="NAD(P)-bd_dom_sf"/>
</dbReference>
<dbReference type="PRINTS" id="PR00081">
    <property type="entry name" value="GDHRDH"/>
</dbReference>
<dbReference type="PANTHER" id="PTHR44196">
    <property type="entry name" value="DEHYDROGENASE/REDUCTASE SDR FAMILY MEMBER 7B"/>
    <property type="match status" value="1"/>
</dbReference>
<dbReference type="EMBL" id="AMRG01000010">
    <property type="protein sequence ID" value="EKE82981.1"/>
    <property type="molecule type" value="Genomic_DNA"/>
</dbReference>
<gene>
    <name evidence="4" type="ORF">A10D4_09079</name>
</gene>
<accession>K2JHX6</accession>
<dbReference type="InterPro" id="IPR002347">
    <property type="entry name" value="SDR_fam"/>
</dbReference>
<proteinExistence type="inferred from homology"/>
<dbReference type="GO" id="GO:0016491">
    <property type="term" value="F:oxidoreductase activity"/>
    <property type="evidence" value="ECO:0007669"/>
    <property type="project" value="UniProtKB-KW"/>
</dbReference>
<evidence type="ECO:0000256" key="3">
    <source>
        <dbReference type="RuleBase" id="RU000363"/>
    </source>
</evidence>
<dbReference type="eggNOG" id="COG0300">
    <property type="taxonomic scope" value="Bacteria"/>
</dbReference>
<dbReference type="PANTHER" id="PTHR44196:SF1">
    <property type="entry name" value="DEHYDROGENASE_REDUCTASE SDR FAMILY MEMBER 7B"/>
    <property type="match status" value="1"/>
</dbReference>
<dbReference type="AlphaFoldDB" id="K2JHX6"/>
<evidence type="ECO:0000256" key="2">
    <source>
        <dbReference type="ARBA" id="ARBA00023002"/>
    </source>
</evidence>